<proteinExistence type="predicted"/>
<sequence length="90" mass="10636">MFDMTHGEKQWTPDRQTVLWAISVMDERRISDTVRSEFQDRREELAESSAEYWELITGITVEHITFDLVEQAKKWGTDFSSVDWGPPNDR</sequence>
<dbReference type="EMBL" id="FMZZ01000001">
    <property type="protein sequence ID" value="SDC32321.1"/>
    <property type="molecule type" value="Genomic_DNA"/>
</dbReference>
<dbReference type="RefSeq" id="WP_091448476.1">
    <property type="nucleotide sequence ID" value="NZ_FMZZ01000001.1"/>
</dbReference>
<dbReference type="Proteomes" id="UP000199501">
    <property type="component" value="Unassembled WGS sequence"/>
</dbReference>
<keyword evidence="2" id="KW-1185">Reference proteome</keyword>
<name>A0A1G6KNC2_9PSEU</name>
<evidence type="ECO:0000313" key="1">
    <source>
        <dbReference type="EMBL" id="SDC32321.1"/>
    </source>
</evidence>
<protein>
    <submittedName>
        <fullName evidence="1">Uncharacterized protein</fullName>
    </submittedName>
</protein>
<reference evidence="2" key="1">
    <citation type="submission" date="2016-10" db="EMBL/GenBank/DDBJ databases">
        <authorList>
            <person name="Varghese N."/>
            <person name="Submissions S."/>
        </authorList>
    </citation>
    <scope>NUCLEOTIDE SEQUENCE [LARGE SCALE GENOMIC DNA]</scope>
    <source>
        <strain evidence="2">IBRC-M 10403</strain>
    </source>
</reference>
<gene>
    <name evidence="1" type="ORF">SAMN05216174_1011001</name>
</gene>
<organism evidence="1 2">
    <name type="scientific">Actinokineospora iranica</name>
    <dbReference type="NCBI Taxonomy" id="1271860"/>
    <lineage>
        <taxon>Bacteria</taxon>
        <taxon>Bacillati</taxon>
        <taxon>Actinomycetota</taxon>
        <taxon>Actinomycetes</taxon>
        <taxon>Pseudonocardiales</taxon>
        <taxon>Pseudonocardiaceae</taxon>
        <taxon>Actinokineospora</taxon>
    </lineage>
</organism>
<evidence type="ECO:0000313" key="2">
    <source>
        <dbReference type="Proteomes" id="UP000199501"/>
    </source>
</evidence>
<dbReference type="AlphaFoldDB" id="A0A1G6KNC2"/>
<accession>A0A1G6KNC2</accession>